<proteinExistence type="predicted"/>
<dbReference type="AlphaFoldDB" id="A0A1R3U2P9"/>
<protein>
    <submittedName>
        <fullName evidence="1">Uncharacterized protein</fullName>
    </submittedName>
</protein>
<evidence type="ECO:0000313" key="2">
    <source>
        <dbReference type="Proteomes" id="UP000187891"/>
    </source>
</evidence>
<dbReference type="RefSeq" id="WP_244554489.1">
    <property type="nucleotide sequence ID" value="NZ_FMUE01000015.1"/>
</dbReference>
<organism evidence="1 2">
    <name type="scientific">Agrobacterium rosae</name>
    <dbReference type="NCBI Taxonomy" id="1972867"/>
    <lineage>
        <taxon>Bacteria</taxon>
        <taxon>Pseudomonadati</taxon>
        <taxon>Pseudomonadota</taxon>
        <taxon>Alphaproteobacteria</taxon>
        <taxon>Hyphomicrobiales</taxon>
        <taxon>Rhizobiaceae</taxon>
        <taxon>Rhizobium/Agrobacterium group</taxon>
        <taxon>Agrobacterium</taxon>
    </lineage>
</organism>
<name>A0A1R3U2P9_9HYPH</name>
<dbReference type="STRING" id="1907666.DSM25559_4503"/>
<accession>A0A1R3U2P9</accession>
<dbReference type="Proteomes" id="UP000187891">
    <property type="component" value="Unassembled WGS sequence"/>
</dbReference>
<evidence type="ECO:0000313" key="1">
    <source>
        <dbReference type="EMBL" id="SCX34532.1"/>
    </source>
</evidence>
<sequence>MNLYRFYLRVVAPTMNSLGEPKSWEVGELTSLDAGFDRAAAQVNAYTRNEAAKAYVLVLSAIFERQLRQWALHLFQQPRKPDVARQNVVDLLDEIISEAGLDGASDGVRETLVEAHEIGNVIRHGDGSASKALIKSAPQFWSYDPCDYADINPPPSPDSALLVIPGGYLEDYTRAGLRFWGRADRLEGAIEDPPF</sequence>
<gene>
    <name evidence="1" type="ORF">DSM25559_4503</name>
</gene>
<reference evidence="2" key="1">
    <citation type="submission" date="2016-10" db="EMBL/GenBank/DDBJ databases">
        <authorList>
            <person name="Wibberg D."/>
        </authorList>
    </citation>
    <scope>NUCLEOTIDE SEQUENCE [LARGE SCALE GENOMIC DNA]</scope>
</reference>
<dbReference type="EMBL" id="FMUE01000015">
    <property type="protein sequence ID" value="SCX34532.1"/>
    <property type="molecule type" value="Genomic_DNA"/>
</dbReference>